<protein>
    <recommendedName>
        <fullName evidence="3 6">Beta-lactamase</fullName>
        <ecNumber evidence="3 6">3.5.2.6</ecNumber>
    </recommendedName>
</protein>
<dbReference type="EMBL" id="BAQP01000329">
    <property type="protein sequence ID" value="GBQ29786.1"/>
    <property type="molecule type" value="Genomic_DNA"/>
</dbReference>
<dbReference type="InterPro" id="IPR000871">
    <property type="entry name" value="Beta-lactam_class-A"/>
</dbReference>
<dbReference type="SUPFAM" id="SSF56601">
    <property type="entry name" value="beta-lactamase/transpeptidase-like"/>
    <property type="match status" value="1"/>
</dbReference>
<comment type="catalytic activity">
    <reaction evidence="1 6">
        <text>a beta-lactam + H2O = a substituted beta-amino acid</text>
        <dbReference type="Rhea" id="RHEA:20401"/>
        <dbReference type="ChEBI" id="CHEBI:15377"/>
        <dbReference type="ChEBI" id="CHEBI:35627"/>
        <dbReference type="ChEBI" id="CHEBI:140347"/>
        <dbReference type="EC" id="3.5.2.6"/>
    </reaction>
</comment>
<evidence type="ECO:0000256" key="1">
    <source>
        <dbReference type="ARBA" id="ARBA00001526"/>
    </source>
</evidence>
<keyword evidence="5 6" id="KW-0046">Antibiotic resistance</keyword>
<dbReference type="PROSITE" id="PS00146">
    <property type="entry name" value="BETA_LACTAMASE_A"/>
    <property type="match status" value="1"/>
</dbReference>
<gene>
    <name evidence="8" type="ORF">AA12717_3372</name>
</gene>
<name>A0ABQ0PB58_9PROT</name>
<evidence type="ECO:0000256" key="4">
    <source>
        <dbReference type="ARBA" id="ARBA00022801"/>
    </source>
</evidence>
<dbReference type="PANTHER" id="PTHR35333">
    <property type="entry name" value="BETA-LACTAMASE"/>
    <property type="match status" value="1"/>
</dbReference>
<accession>A0ABQ0PB58</accession>
<dbReference type="Pfam" id="PF13354">
    <property type="entry name" value="Beta-lactamase2"/>
    <property type="match status" value="1"/>
</dbReference>
<keyword evidence="4 6" id="KW-0378">Hydrolase</keyword>
<evidence type="ECO:0000256" key="2">
    <source>
        <dbReference type="ARBA" id="ARBA00009009"/>
    </source>
</evidence>
<evidence type="ECO:0000256" key="3">
    <source>
        <dbReference type="ARBA" id="ARBA00012865"/>
    </source>
</evidence>
<comment type="caution">
    <text evidence="8">The sequence shown here is derived from an EMBL/GenBank/DDBJ whole genome shotgun (WGS) entry which is preliminary data.</text>
</comment>
<evidence type="ECO:0000256" key="6">
    <source>
        <dbReference type="RuleBase" id="RU361140"/>
    </source>
</evidence>
<dbReference type="InterPro" id="IPR023650">
    <property type="entry name" value="Beta-lactam_class-A_AS"/>
</dbReference>
<dbReference type="PRINTS" id="PR00118">
    <property type="entry name" value="BLACTAMASEA"/>
</dbReference>
<dbReference type="EC" id="3.5.2.6" evidence="3 6"/>
<dbReference type="InterPro" id="IPR045155">
    <property type="entry name" value="Beta-lactam_cat"/>
</dbReference>
<evidence type="ECO:0000256" key="5">
    <source>
        <dbReference type="ARBA" id="ARBA00023251"/>
    </source>
</evidence>
<organism evidence="8 9">
    <name type="scientific">Gluconacetobacter sacchari DSM 12717</name>
    <dbReference type="NCBI Taxonomy" id="1307940"/>
    <lineage>
        <taxon>Bacteria</taxon>
        <taxon>Pseudomonadati</taxon>
        <taxon>Pseudomonadota</taxon>
        <taxon>Alphaproteobacteria</taxon>
        <taxon>Acetobacterales</taxon>
        <taxon>Acetobacteraceae</taxon>
        <taxon>Gluconacetobacter</taxon>
    </lineage>
</organism>
<dbReference type="Proteomes" id="UP001060895">
    <property type="component" value="Unassembled WGS sequence"/>
</dbReference>
<sequence>MNRMRRRDFLHSAPFLLASPGFAQTPDPIALYERATGGHVGVFAENLSSGRTFAWRHADRFVMCSTFKASLAAYVLALCDRGRADLGEVVRFTAADIGDMYAPVARANLGKGALSLRQMCAGAVERSDNVCANKLLARIGGPGMLTHFWREIGDNVTRLDDSEPELNRTPPGGVRNTTTPVAMAETIRTLALGDVLSAGARKTLKTWLVNCQTGRHRLRAGLPHGWIVGDKTGNNGKDAAGDIAIGWPEAGGPIVVVAYTRGGFPTEAQRAALFAGIGRHVAAVLA</sequence>
<evidence type="ECO:0000313" key="8">
    <source>
        <dbReference type="EMBL" id="GBQ29786.1"/>
    </source>
</evidence>
<evidence type="ECO:0000259" key="7">
    <source>
        <dbReference type="Pfam" id="PF13354"/>
    </source>
</evidence>
<dbReference type="PANTHER" id="PTHR35333:SF3">
    <property type="entry name" value="BETA-LACTAMASE-TYPE TRANSPEPTIDASE FOLD CONTAINING PROTEIN"/>
    <property type="match status" value="1"/>
</dbReference>
<dbReference type="Gene3D" id="3.40.710.10">
    <property type="entry name" value="DD-peptidase/beta-lactamase superfamily"/>
    <property type="match status" value="1"/>
</dbReference>
<dbReference type="NCBIfam" id="NF033103">
    <property type="entry name" value="bla_class_A"/>
    <property type="match status" value="1"/>
</dbReference>
<dbReference type="InterPro" id="IPR012338">
    <property type="entry name" value="Beta-lactam/transpept-like"/>
</dbReference>
<evidence type="ECO:0000313" key="9">
    <source>
        <dbReference type="Proteomes" id="UP001060895"/>
    </source>
</evidence>
<proteinExistence type="inferred from homology"/>
<comment type="similarity">
    <text evidence="2 6">Belongs to the class-A beta-lactamase family.</text>
</comment>
<keyword evidence="9" id="KW-1185">Reference proteome</keyword>
<reference evidence="8" key="1">
    <citation type="submission" date="2013-04" db="EMBL/GenBank/DDBJ databases">
        <title>The genome sequencing project of 58 acetic acid bacteria.</title>
        <authorList>
            <person name="Okamoto-Kainuma A."/>
            <person name="Ishikawa M."/>
            <person name="Umino S."/>
            <person name="Koizumi Y."/>
            <person name="Shiwa Y."/>
            <person name="Yoshikawa H."/>
            <person name="Matsutani M."/>
            <person name="Matsushita K."/>
        </authorList>
    </citation>
    <scope>NUCLEOTIDE SEQUENCE</scope>
    <source>
        <strain evidence="8">DSM 12717</strain>
    </source>
</reference>
<feature type="domain" description="Beta-lactamase class A catalytic" evidence="7">
    <location>
        <begin position="41"/>
        <end position="260"/>
    </location>
</feature>